<dbReference type="EMBL" id="JQ245707">
    <property type="protein sequence ID" value="AEZ65742.1"/>
    <property type="molecule type" value="Genomic_DNA"/>
</dbReference>
<accession>H6WG18</accession>
<evidence type="ECO:0000256" key="1">
    <source>
        <dbReference type="SAM" id="MobiDB-lite"/>
    </source>
</evidence>
<dbReference type="KEGG" id="vg:14013949"/>
<dbReference type="GeneID" id="14013949"/>
<feature type="region of interest" description="Disordered" evidence="1">
    <location>
        <begin position="1"/>
        <end position="35"/>
    </location>
</feature>
<dbReference type="RefSeq" id="YP_007006156.1">
    <property type="nucleotide sequence ID" value="NC_019516.2"/>
</dbReference>
<reference evidence="2 3" key="1">
    <citation type="journal article" date="2012" name="Proc. Natl. Acad. Sci. U.S.A.">
        <title>A novel lineage of myoviruses infecting cyanobacteria is widespread in the oceans.</title>
        <authorList>
            <person name="Sabehi G."/>
            <person name="Shaulov L."/>
            <person name="Silver D.H."/>
            <person name="Yanai I."/>
            <person name="Harel A."/>
            <person name="Lindell D."/>
        </authorList>
    </citation>
    <scope>NUCLEOTIDE SEQUENCE [LARGE SCALE GENOMIC DNA]</scope>
</reference>
<evidence type="ECO:0000313" key="3">
    <source>
        <dbReference type="Proteomes" id="UP000007178"/>
    </source>
</evidence>
<keyword evidence="3" id="KW-1185">Reference proteome</keyword>
<dbReference type="Proteomes" id="UP000007178">
    <property type="component" value="Segment"/>
</dbReference>
<evidence type="ECO:0000313" key="2">
    <source>
        <dbReference type="EMBL" id="AEZ65742.1"/>
    </source>
</evidence>
<proteinExistence type="predicted"/>
<name>H6WG18_9CAUD</name>
<sequence length="50" mass="5623">MMNIDQARAGGEGMISKQDTKKKMKDGPPIFESEDKEVELVVPDGWKTKE</sequence>
<protein>
    <submittedName>
        <fullName evidence="2">Virion structural protein and packaging</fullName>
    </submittedName>
</protein>
<organism evidence="2 3">
    <name type="scientific">Cyanophage S-TIM5</name>
    <dbReference type="NCBI Taxonomy" id="1137745"/>
    <lineage>
        <taxon>Viruses</taxon>
        <taxon>Duplodnaviria</taxon>
        <taxon>Heunggongvirae</taxon>
        <taxon>Uroviricota</taxon>
        <taxon>Caudoviricetes</taxon>
        <taxon>Aurunvirus</taxon>
        <taxon>Aurunvirus STIM5</taxon>
    </lineage>
</organism>